<reference evidence="1" key="1">
    <citation type="submission" date="2014-09" db="EMBL/GenBank/DDBJ databases">
        <authorList>
            <person name="Magalhaes I.L.F."/>
            <person name="Oliveira U."/>
            <person name="Santos F.R."/>
            <person name="Vidigal T.H.D.A."/>
            <person name="Brescovit A.D."/>
            <person name="Santos A.J."/>
        </authorList>
    </citation>
    <scope>NUCLEOTIDE SEQUENCE</scope>
    <source>
        <tissue evidence="1">Shoot tissue taken approximately 20 cm above the soil surface</tissue>
    </source>
</reference>
<organism evidence="1">
    <name type="scientific">Arundo donax</name>
    <name type="common">Giant reed</name>
    <name type="synonym">Donax arundinaceus</name>
    <dbReference type="NCBI Taxonomy" id="35708"/>
    <lineage>
        <taxon>Eukaryota</taxon>
        <taxon>Viridiplantae</taxon>
        <taxon>Streptophyta</taxon>
        <taxon>Embryophyta</taxon>
        <taxon>Tracheophyta</taxon>
        <taxon>Spermatophyta</taxon>
        <taxon>Magnoliopsida</taxon>
        <taxon>Liliopsida</taxon>
        <taxon>Poales</taxon>
        <taxon>Poaceae</taxon>
        <taxon>PACMAD clade</taxon>
        <taxon>Arundinoideae</taxon>
        <taxon>Arundineae</taxon>
        <taxon>Arundo</taxon>
    </lineage>
</organism>
<dbReference type="AlphaFoldDB" id="A0A0A8ZNM7"/>
<name>A0A0A8ZNM7_ARUDO</name>
<sequence>MFDHSTFQAFTVHCDITVPCKIVRKWSIEGIYVTEICSAFQCSL</sequence>
<proteinExistence type="predicted"/>
<evidence type="ECO:0000313" key="1">
    <source>
        <dbReference type="EMBL" id="JAD38350.1"/>
    </source>
</evidence>
<accession>A0A0A8ZNM7</accession>
<protein>
    <submittedName>
        <fullName evidence="1">Uncharacterized protein</fullName>
    </submittedName>
</protein>
<dbReference type="EMBL" id="GBRH01259545">
    <property type="protein sequence ID" value="JAD38350.1"/>
    <property type="molecule type" value="Transcribed_RNA"/>
</dbReference>
<reference evidence="1" key="2">
    <citation type="journal article" date="2015" name="Data Brief">
        <title>Shoot transcriptome of the giant reed, Arundo donax.</title>
        <authorList>
            <person name="Barrero R.A."/>
            <person name="Guerrero F.D."/>
            <person name="Moolhuijzen P."/>
            <person name="Goolsby J.A."/>
            <person name="Tidwell J."/>
            <person name="Bellgard S.E."/>
            <person name="Bellgard M.I."/>
        </authorList>
    </citation>
    <scope>NUCLEOTIDE SEQUENCE</scope>
    <source>
        <tissue evidence="1">Shoot tissue taken approximately 20 cm above the soil surface</tissue>
    </source>
</reference>